<dbReference type="CDD" id="cd00118">
    <property type="entry name" value="LysM"/>
    <property type="match status" value="1"/>
</dbReference>
<dbReference type="RefSeq" id="WP_058352255.1">
    <property type="nucleotide sequence ID" value="NZ_CABMMD010000113.1"/>
</dbReference>
<dbReference type="PANTHER" id="PTHR33734:SF22">
    <property type="entry name" value="MEMBRANE-BOUND LYTIC MUREIN TRANSGLYCOSYLASE D"/>
    <property type="match status" value="1"/>
</dbReference>
<dbReference type="AlphaFoldDB" id="A0A0V8QG12"/>
<dbReference type="Proteomes" id="UP000054874">
    <property type="component" value="Unassembled WGS sequence"/>
</dbReference>
<dbReference type="Pfam" id="PF01476">
    <property type="entry name" value="LysM"/>
    <property type="match status" value="2"/>
</dbReference>
<dbReference type="STRING" id="290052.ASU35_08545"/>
<evidence type="ECO:0000313" key="3">
    <source>
        <dbReference type="Proteomes" id="UP000054874"/>
    </source>
</evidence>
<sequence length="136" mass="15360">MNFDYCEGKIHVIKAGDTLYSISRMHRVPLAMILRANPYVDVYNLQVGDEICVPVPVTAPEPIPQPLPTPERPPEGGMAVLEYLTVEGDDIQKVLNEFQISLEDLLKFNDLMDMKLVPGIRLKIPQTPENNRNSCR</sequence>
<accession>A0A0V8QG12</accession>
<organism evidence="2 3">
    <name type="scientific">Acetivibrio ethanolgignens</name>
    <dbReference type="NCBI Taxonomy" id="290052"/>
    <lineage>
        <taxon>Bacteria</taxon>
        <taxon>Bacillati</taxon>
        <taxon>Bacillota</taxon>
        <taxon>Clostridia</taxon>
        <taxon>Eubacteriales</taxon>
        <taxon>Oscillospiraceae</taxon>
        <taxon>Acetivibrio</taxon>
    </lineage>
</organism>
<dbReference type="SUPFAM" id="SSF54106">
    <property type="entry name" value="LysM domain"/>
    <property type="match status" value="2"/>
</dbReference>
<evidence type="ECO:0000259" key="1">
    <source>
        <dbReference type="PROSITE" id="PS51782"/>
    </source>
</evidence>
<comment type="caution">
    <text evidence="2">The sequence shown here is derived from an EMBL/GenBank/DDBJ whole genome shotgun (WGS) entry which is preliminary data.</text>
</comment>
<dbReference type="SMART" id="SM00257">
    <property type="entry name" value="LysM"/>
    <property type="match status" value="2"/>
</dbReference>
<proteinExistence type="predicted"/>
<name>A0A0V8QG12_9FIRM</name>
<dbReference type="InterPro" id="IPR018392">
    <property type="entry name" value="LysM"/>
</dbReference>
<dbReference type="InterPro" id="IPR036779">
    <property type="entry name" value="LysM_dom_sf"/>
</dbReference>
<gene>
    <name evidence="2" type="ORF">ASU35_08545</name>
</gene>
<dbReference type="PANTHER" id="PTHR33734">
    <property type="entry name" value="LYSM DOMAIN-CONTAINING GPI-ANCHORED PROTEIN 2"/>
    <property type="match status" value="1"/>
</dbReference>
<dbReference type="EMBL" id="LNAM01000113">
    <property type="protein sequence ID" value="KSV59547.1"/>
    <property type="molecule type" value="Genomic_DNA"/>
</dbReference>
<protein>
    <recommendedName>
        <fullName evidence="1">LysM domain-containing protein</fullName>
    </recommendedName>
</protein>
<dbReference type="OrthoDB" id="9811296at2"/>
<feature type="domain" description="LysM" evidence="1">
    <location>
        <begin position="9"/>
        <end position="53"/>
    </location>
</feature>
<dbReference type="Gene3D" id="3.10.350.10">
    <property type="entry name" value="LysM domain"/>
    <property type="match status" value="1"/>
</dbReference>
<reference evidence="2 3" key="1">
    <citation type="submission" date="2015-11" db="EMBL/GenBank/DDBJ databases">
        <title>Butyribacter intestini gen. nov., sp. nov., a butyric acid-producing bacterium of the family Lachnospiraceae isolated from the human faeces.</title>
        <authorList>
            <person name="Zou Y."/>
            <person name="Xue W."/>
            <person name="Luo G."/>
            <person name="Lv M."/>
        </authorList>
    </citation>
    <scope>NUCLEOTIDE SEQUENCE [LARGE SCALE GENOMIC DNA]</scope>
    <source>
        <strain evidence="2 3">ACET-33324</strain>
    </source>
</reference>
<evidence type="ECO:0000313" key="2">
    <source>
        <dbReference type="EMBL" id="KSV59547.1"/>
    </source>
</evidence>
<keyword evidence="3" id="KW-1185">Reference proteome</keyword>
<dbReference type="PROSITE" id="PS51782">
    <property type="entry name" value="LYSM"/>
    <property type="match status" value="1"/>
</dbReference>